<keyword evidence="3" id="KW-0067">ATP-binding</keyword>
<dbReference type="PANTHER" id="PTHR35526">
    <property type="entry name" value="ANTI-SIGMA-F FACTOR RSBW-RELATED"/>
    <property type="match status" value="1"/>
</dbReference>
<dbReference type="CDD" id="cd16936">
    <property type="entry name" value="HATPase_RsbW-like"/>
    <property type="match status" value="1"/>
</dbReference>
<accession>A0A5M3WFN4</accession>
<keyword evidence="1" id="KW-0723">Serine/threonine-protein kinase</keyword>
<keyword evidence="1" id="KW-0418">Kinase</keyword>
<sequence>MTAHLAGLGAATAPSWLIPEFESVVGPDLSWPAPASCALRAGAGSASVARRFAVQTLREWGLPQVADDVQLVVSELVTNALRHALPDGMNSGASGAPVQLRLVNQSVHVACAVRDPSERVPMMCPEDDFAESGRGLLLVQELSLTWGWTILRGTGKVVWAIFTVPGG</sequence>
<comment type="caution">
    <text evidence="3">The sequence shown here is derived from an EMBL/GenBank/DDBJ whole genome shotgun (WGS) entry which is preliminary data.</text>
</comment>
<protein>
    <submittedName>
        <fullName evidence="3">ATP-binding protein</fullName>
    </submittedName>
</protein>
<dbReference type="GO" id="GO:0004674">
    <property type="term" value="F:protein serine/threonine kinase activity"/>
    <property type="evidence" value="ECO:0007669"/>
    <property type="project" value="UniProtKB-KW"/>
</dbReference>
<dbReference type="SUPFAM" id="SSF55874">
    <property type="entry name" value="ATPase domain of HSP90 chaperone/DNA topoisomerase II/histidine kinase"/>
    <property type="match status" value="1"/>
</dbReference>
<dbReference type="GO" id="GO:0005524">
    <property type="term" value="F:ATP binding"/>
    <property type="evidence" value="ECO:0007669"/>
    <property type="project" value="UniProtKB-KW"/>
</dbReference>
<keyword evidence="3" id="KW-0547">Nucleotide-binding</keyword>
<dbReference type="InterPro" id="IPR036890">
    <property type="entry name" value="HATPase_C_sf"/>
</dbReference>
<keyword evidence="4" id="KW-1185">Reference proteome</keyword>
<dbReference type="AlphaFoldDB" id="A0A5M3WFN4"/>
<evidence type="ECO:0000313" key="4">
    <source>
        <dbReference type="Proteomes" id="UP000331127"/>
    </source>
</evidence>
<name>A0A5M3WFN4_9ACTN</name>
<dbReference type="PANTHER" id="PTHR35526:SF3">
    <property type="entry name" value="ANTI-SIGMA-F FACTOR RSBW"/>
    <property type="match status" value="1"/>
</dbReference>
<proteinExistence type="predicted"/>
<evidence type="ECO:0000259" key="2">
    <source>
        <dbReference type="Pfam" id="PF13581"/>
    </source>
</evidence>
<dbReference type="Pfam" id="PF13581">
    <property type="entry name" value="HATPase_c_2"/>
    <property type="match status" value="1"/>
</dbReference>
<dbReference type="EMBL" id="BLAE01000004">
    <property type="protein sequence ID" value="GES06902.1"/>
    <property type="molecule type" value="Genomic_DNA"/>
</dbReference>
<keyword evidence="1" id="KW-0808">Transferase</keyword>
<dbReference type="Gene3D" id="3.30.565.10">
    <property type="entry name" value="Histidine kinase-like ATPase, C-terminal domain"/>
    <property type="match status" value="1"/>
</dbReference>
<evidence type="ECO:0000313" key="3">
    <source>
        <dbReference type="EMBL" id="GES06902.1"/>
    </source>
</evidence>
<gene>
    <name evidence="3" type="ORF">Amac_004970</name>
</gene>
<dbReference type="InterPro" id="IPR050267">
    <property type="entry name" value="Anti-sigma-factor_SerPK"/>
</dbReference>
<dbReference type="InterPro" id="IPR003594">
    <property type="entry name" value="HATPase_dom"/>
</dbReference>
<organism evidence="3 4">
    <name type="scientific">Acrocarpospora macrocephala</name>
    <dbReference type="NCBI Taxonomy" id="150177"/>
    <lineage>
        <taxon>Bacteria</taxon>
        <taxon>Bacillati</taxon>
        <taxon>Actinomycetota</taxon>
        <taxon>Actinomycetes</taxon>
        <taxon>Streptosporangiales</taxon>
        <taxon>Streptosporangiaceae</taxon>
        <taxon>Acrocarpospora</taxon>
    </lineage>
</organism>
<dbReference type="Proteomes" id="UP000331127">
    <property type="component" value="Unassembled WGS sequence"/>
</dbReference>
<reference evidence="3 4" key="1">
    <citation type="submission" date="2019-10" db="EMBL/GenBank/DDBJ databases">
        <title>Whole genome shotgun sequence of Acrocarpospora macrocephala NBRC 16266.</title>
        <authorList>
            <person name="Ichikawa N."/>
            <person name="Kimura A."/>
            <person name="Kitahashi Y."/>
            <person name="Komaki H."/>
            <person name="Oguchi A."/>
        </authorList>
    </citation>
    <scope>NUCLEOTIDE SEQUENCE [LARGE SCALE GENOMIC DNA]</scope>
    <source>
        <strain evidence="3 4">NBRC 16266</strain>
    </source>
</reference>
<dbReference type="OrthoDB" id="3867457at2"/>
<evidence type="ECO:0000256" key="1">
    <source>
        <dbReference type="ARBA" id="ARBA00022527"/>
    </source>
</evidence>
<feature type="domain" description="Histidine kinase/HSP90-like ATPase" evidence="2">
    <location>
        <begin position="45"/>
        <end position="161"/>
    </location>
</feature>